<dbReference type="AlphaFoldDB" id="A0AAD6LB85"/>
<evidence type="ECO:0000313" key="2">
    <source>
        <dbReference type="Proteomes" id="UP001164929"/>
    </source>
</evidence>
<gene>
    <name evidence="1" type="ORF">NC653_039351</name>
</gene>
<comment type="caution">
    <text evidence="1">The sequence shown here is derived from an EMBL/GenBank/DDBJ whole genome shotgun (WGS) entry which is preliminary data.</text>
</comment>
<dbReference type="EMBL" id="JAQIZT010000018">
    <property type="protein sequence ID" value="KAJ6957379.1"/>
    <property type="molecule type" value="Genomic_DNA"/>
</dbReference>
<protein>
    <submittedName>
        <fullName evidence="1">Uncharacterized protein</fullName>
    </submittedName>
</protein>
<accession>A0AAD6LB85</accession>
<name>A0AAD6LB85_9ROSI</name>
<keyword evidence="2" id="KW-1185">Reference proteome</keyword>
<reference evidence="1 2" key="1">
    <citation type="journal article" date="2023" name="Mol. Ecol. Resour.">
        <title>Chromosome-level genome assembly of a triploid poplar Populus alba 'Berolinensis'.</title>
        <authorList>
            <person name="Chen S."/>
            <person name="Yu Y."/>
            <person name="Wang X."/>
            <person name="Wang S."/>
            <person name="Zhang T."/>
            <person name="Zhou Y."/>
            <person name="He R."/>
            <person name="Meng N."/>
            <person name="Wang Y."/>
            <person name="Liu W."/>
            <person name="Liu Z."/>
            <person name="Liu J."/>
            <person name="Guo Q."/>
            <person name="Huang H."/>
            <person name="Sederoff R.R."/>
            <person name="Wang G."/>
            <person name="Qu G."/>
            <person name="Chen S."/>
        </authorList>
    </citation>
    <scope>NUCLEOTIDE SEQUENCE [LARGE SCALE GENOMIC DNA]</scope>
    <source>
        <strain evidence="1">SC-2020</strain>
    </source>
</reference>
<evidence type="ECO:0000313" key="1">
    <source>
        <dbReference type="EMBL" id="KAJ6957379.1"/>
    </source>
</evidence>
<proteinExistence type="predicted"/>
<organism evidence="1 2">
    <name type="scientific">Populus alba x Populus x berolinensis</name>
    <dbReference type="NCBI Taxonomy" id="444605"/>
    <lineage>
        <taxon>Eukaryota</taxon>
        <taxon>Viridiplantae</taxon>
        <taxon>Streptophyta</taxon>
        <taxon>Embryophyta</taxon>
        <taxon>Tracheophyta</taxon>
        <taxon>Spermatophyta</taxon>
        <taxon>Magnoliopsida</taxon>
        <taxon>eudicotyledons</taxon>
        <taxon>Gunneridae</taxon>
        <taxon>Pentapetalae</taxon>
        <taxon>rosids</taxon>
        <taxon>fabids</taxon>
        <taxon>Malpighiales</taxon>
        <taxon>Salicaceae</taxon>
        <taxon>Saliceae</taxon>
        <taxon>Populus</taxon>
    </lineage>
</organism>
<dbReference type="Proteomes" id="UP001164929">
    <property type="component" value="Chromosome 18"/>
</dbReference>
<sequence>MPNECRQRRTEKNGIASRPGKLSFIPNFCMHSKLHLLLFK</sequence>